<evidence type="ECO:0000256" key="8">
    <source>
        <dbReference type="SAM" id="Phobius"/>
    </source>
</evidence>
<comment type="subcellular location">
    <subcellularLocation>
        <location evidence="1">Cell membrane</location>
        <topology evidence="1">Multi-pass membrane protein</topology>
    </subcellularLocation>
</comment>
<feature type="transmembrane region" description="Helical" evidence="8">
    <location>
        <begin position="249"/>
        <end position="266"/>
    </location>
</feature>
<dbReference type="InterPro" id="IPR050297">
    <property type="entry name" value="LipidA_mod_glycosyltrf_83"/>
</dbReference>
<dbReference type="GO" id="GO:0009103">
    <property type="term" value="P:lipopolysaccharide biosynthetic process"/>
    <property type="evidence" value="ECO:0007669"/>
    <property type="project" value="UniProtKB-ARBA"/>
</dbReference>
<evidence type="ECO:0008006" key="11">
    <source>
        <dbReference type="Google" id="ProtNLM"/>
    </source>
</evidence>
<keyword evidence="4" id="KW-0808">Transferase</keyword>
<evidence type="ECO:0000313" key="10">
    <source>
        <dbReference type="Proteomes" id="UP000055590"/>
    </source>
</evidence>
<feature type="transmembrane region" description="Helical" evidence="8">
    <location>
        <begin position="20"/>
        <end position="40"/>
    </location>
</feature>
<dbReference type="Proteomes" id="UP000055590">
    <property type="component" value="Chromosome"/>
</dbReference>
<keyword evidence="2" id="KW-1003">Cell membrane</keyword>
<organism evidence="9 10">
    <name type="scientific">Vulgatibacter incomptus</name>
    <dbReference type="NCBI Taxonomy" id="1391653"/>
    <lineage>
        <taxon>Bacteria</taxon>
        <taxon>Pseudomonadati</taxon>
        <taxon>Myxococcota</taxon>
        <taxon>Myxococcia</taxon>
        <taxon>Myxococcales</taxon>
        <taxon>Cystobacterineae</taxon>
        <taxon>Vulgatibacteraceae</taxon>
        <taxon>Vulgatibacter</taxon>
    </lineage>
</organism>
<sequence length="955" mass="103229">MGVAVHEILTESVQHIQHRAPIVLGLALAGLAAIAAESLLARGAKERARRWIRRGLVAVAIGVGLLFAWRVLWLADDAFISFRYARNLARGNGLVFNVGEWVEGYTNFLWTALLGGAGWLGLDIPYTSLVATLLCFVATLVLVGATVRRVSTRPVVIPFSALALAGLSPFFTFASSGLETMPLAFLLALAMWTSTLRRGPLAAGLVLVAAAMTRPDQLLSYGCMGLALAAEDLVFGEGGLVRRADLRRLAVFAAPLVLVFVPYFLIRWKVYGDPFPNTYYAKSGGLAYVRQGWVYLVHFLATTGAWLWFPLFLFSIVGRPRGRDEWRLRVFAFLASAVHGAYVVRVGGDFMEHRFFVPLLPVIAVGLELGIRRWLSATGRAWPKRVLLAGASLAIAFALVPVRLIGPYEKRWYLAAEQTFYPVKTLFPLRVGSGYMDEGKRLHRIFVERGLDPRIAADAIGLLSYYSDLPIVDALGLTSRRIAHKPIVGRGRPGHEKGGAVEDLLAEGAILAFWPPWGEQWSAQTEVRIDGERLHFVRLDPKWAAALAKIPGATIPNPAFQIATLVRTAPRGKLIAALSFYRGFLAGRGDLEALIAPLRERLGEIADFEDGKLPVGAILTGDVLEVKAGAPPAGATGRGWLASRAGEKTGGRLEIPIAAIEADEIRFALGGPSTSDADGSRGTADDLRYVELRVDGAGVRRARPSGGAGLKPVSWDVSEFRGRPATLIVVDEDPRAEMGILVDGIHFVPKMGDIRGRVSAWRRGGQGDPAALLREAEDALPAGDRDVQALSLAVLVRWPLDELPEGAVVEGEAFAKGPLPGKARWQTEIVGQQGARLLNSFFPDDSATGRVLFPEMILSGGPISLLVGGGDDCKATYVGLEVEGKVVSRVCGKGDEVLRPAVLETKRWVGKRGRLVVADESTVGWGHILVDDVIVFRSGPVTNARATEPFSDELR</sequence>
<keyword evidence="10" id="KW-1185">Reference proteome</keyword>
<evidence type="ECO:0000256" key="4">
    <source>
        <dbReference type="ARBA" id="ARBA00022679"/>
    </source>
</evidence>
<dbReference type="STRING" id="1391653.AKJ08_0199"/>
<evidence type="ECO:0000256" key="7">
    <source>
        <dbReference type="ARBA" id="ARBA00023136"/>
    </source>
</evidence>
<feature type="transmembrane region" description="Helical" evidence="8">
    <location>
        <begin position="52"/>
        <end position="72"/>
    </location>
</feature>
<reference evidence="9 10" key="1">
    <citation type="submission" date="2015-08" db="EMBL/GenBank/DDBJ databases">
        <authorList>
            <person name="Babu N.S."/>
            <person name="Beckwith C.J."/>
            <person name="Beseler K.G."/>
            <person name="Brison A."/>
            <person name="Carone J.V."/>
            <person name="Caskin T.P."/>
            <person name="Diamond M."/>
            <person name="Durham M.E."/>
            <person name="Foxe J.M."/>
            <person name="Go M."/>
            <person name="Henderson B.A."/>
            <person name="Jones I.B."/>
            <person name="McGettigan J.A."/>
            <person name="Micheletti S.J."/>
            <person name="Nasrallah M.E."/>
            <person name="Ortiz D."/>
            <person name="Piller C.R."/>
            <person name="Privatt S.R."/>
            <person name="Schneider S.L."/>
            <person name="Sharp S."/>
            <person name="Smith T.C."/>
            <person name="Stanton J.D."/>
            <person name="Ullery H.E."/>
            <person name="Wilson R.J."/>
            <person name="Serrano M.G."/>
            <person name="Buck G."/>
            <person name="Lee V."/>
            <person name="Wang Y."/>
            <person name="Carvalho R."/>
            <person name="Voegtly L."/>
            <person name="Shi R."/>
            <person name="Duckworth R."/>
            <person name="Johnson A."/>
            <person name="Loviza R."/>
            <person name="Walstead R."/>
            <person name="Shah Z."/>
            <person name="Kiflezghi M."/>
            <person name="Wade K."/>
            <person name="Ball S.L."/>
            <person name="Bradley K.W."/>
            <person name="Asai D.J."/>
            <person name="Bowman C.A."/>
            <person name="Russell D.A."/>
            <person name="Pope W.H."/>
            <person name="Jacobs-Sera D."/>
            <person name="Hendrix R.W."/>
            <person name="Hatfull G.F."/>
        </authorList>
    </citation>
    <scope>NUCLEOTIDE SEQUENCE [LARGE SCALE GENOMIC DNA]</scope>
    <source>
        <strain evidence="9 10">DSM 27710</strain>
    </source>
</reference>
<dbReference type="KEGG" id="vin:AKJ08_0199"/>
<keyword evidence="5 8" id="KW-0812">Transmembrane</keyword>
<feature type="transmembrane region" description="Helical" evidence="8">
    <location>
        <begin position="387"/>
        <end position="406"/>
    </location>
</feature>
<proteinExistence type="predicted"/>
<evidence type="ECO:0000256" key="6">
    <source>
        <dbReference type="ARBA" id="ARBA00022989"/>
    </source>
</evidence>
<protein>
    <recommendedName>
        <fullName evidence="11">Glycosyltransferase RgtA/B/C/D-like domain-containing protein</fullName>
    </recommendedName>
</protein>
<dbReference type="RefSeq" id="WP_050724349.1">
    <property type="nucleotide sequence ID" value="NZ_CP012332.1"/>
</dbReference>
<feature type="transmembrane region" description="Helical" evidence="8">
    <location>
        <begin position="155"/>
        <end position="174"/>
    </location>
</feature>
<evidence type="ECO:0000256" key="3">
    <source>
        <dbReference type="ARBA" id="ARBA00022676"/>
    </source>
</evidence>
<dbReference type="EMBL" id="CP012332">
    <property type="protein sequence ID" value="AKU89812.1"/>
    <property type="molecule type" value="Genomic_DNA"/>
</dbReference>
<dbReference type="PANTHER" id="PTHR33908:SF11">
    <property type="entry name" value="MEMBRANE PROTEIN"/>
    <property type="match status" value="1"/>
</dbReference>
<feature type="transmembrane region" description="Helical" evidence="8">
    <location>
        <begin position="124"/>
        <end position="143"/>
    </location>
</feature>
<evidence type="ECO:0000256" key="2">
    <source>
        <dbReference type="ARBA" id="ARBA00022475"/>
    </source>
</evidence>
<gene>
    <name evidence="9" type="ORF">AKJ08_0199</name>
</gene>
<keyword evidence="6 8" id="KW-1133">Transmembrane helix</keyword>
<dbReference type="GO" id="GO:0016763">
    <property type="term" value="F:pentosyltransferase activity"/>
    <property type="evidence" value="ECO:0007669"/>
    <property type="project" value="TreeGrafter"/>
</dbReference>
<dbReference type="OrthoDB" id="344788at2"/>
<feature type="transmembrane region" description="Helical" evidence="8">
    <location>
        <begin position="356"/>
        <end position="375"/>
    </location>
</feature>
<dbReference type="AlphaFoldDB" id="A0A0K1P8I3"/>
<name>A0A0K1P8I3_9BACT</name>
<keyword evidence="3" id="KW-0328">Glycosyltransferase</keyword>
<feature type="transmembrane region" description="Helical" evidence="8">
    <location>
        <begin position="293"/>
        <end position="314"/>
    </location>
</feature>
<accession>A0A0K1P8I3</accession>
<evidence type="ECO:0000256" key="1">
    <source>
        <dbReference type="ARBA" id="ARBA00004651"/>
    </source>
</evidence>
<keyword evidence="7 8" id="KW-0472">Membrane</keyword>
<evidence type="ECO:0000313" key="9">
    <source>
        <dbReference type="EMBL" id="AKU89812.1"/>
    </source>
</evidence>
<evidence type="ECO:0000256" key="5">
    <source>
        <dbReference type="ARBA" id="ARBA00022692"/>
    </source>
</evidence>
<dbReference type="PATRIC" id="fig|1391653.3.peg.211"/>
<dbReference type="PANTHER" id="PTHR33908">
    <property type="entry name" value="MANNOSYLTRANSFERASE YKCB-RELATED"/>
    <property type="match status" value="1"/>
</dbReference>
<feature type="transmembrane region" description="Helical" evidence="8">
    <location>
        <begin position="326"/>
        <end position="344"/>
    </location>
</feature>
<dbReference type="GO" id="GO:0005886">
    <property type="term" value="C:plasma membrane"/>
    <property type="evidence" value="ECO:0007669"/>
    <property type="project" value="UniProtKB-SubCell"/>
</dbReference>